<gene>
    <name evidence="5" type="ORF">VTK73DRAFT_3735</name>
</gene>
<evidence type="ECO:0000256" key="1">
    <source>
        <dbReference type="ARBA" id="ARBA00023098"/>
    </source>
</evidence>
<dbReference type="PANTHER" id="PTHR24185">
    <property type="entry name" value="CALCIUM-INDEPENDENT PHOSPHOLIPASE A2-GAMMA"/>
    <property type="match status" value="1"/>
</dbReference>
<protein>
    <recommendedName>
        <fullName evidence="4">PNPLA domain-containing protein</fullName>
    </recommendedName>
</protein>
<accession>A0ABR3Y0K3</accession>
<feature type="short sequence motif" description="GXGXXG" evidence="2">
    <location>
        <begin position="24"/>
        <end position="29"/>
    </location>
</feature>
<evidence type="ECO:0000256" key="3">
    <source>
        <dbReference type="SAM" id="MobiDB-lite"/>
    </source>
</evidence>
<comment type="caution">
    <text evidence="5">The sequence shown here is derived from an EMBL/GenBank/DDBJ whole genome shotgun (WGS) entry which is preliminary data.</text>
</comment>
<dbReference type="PROSITE" id="PS51635">
    <property type="entry name" value="PNPLA"/>
    <property type="match status" value="1"/>
</dbReference>
<dbReference type="Gene3D" id="3.40.1090.10">
    <property type="entry name" value="Cytosolic phospholipase A2 catalytic domain"/>
    <property type="match status" value="1"/>
</dbReference>
<sequence>MDLNGLRRKDTTRGAPLRILSLDGGGVRGYSMFLILQELMHRTFVEIEGRAPRRSEIPKPCDHFDLIVGTGTGGLIALMLGRLRLDIETCKELYARLTRMVFETDKTIGGIPFRHTLFKATKLEEAIKECVREHTVSPTEGNDGTGPGVANPLSAAARSSAAVSSSYPRRHSSNASVVSFSAKSPTAQMSRPYFTSRGGDPNARLYDERENRTKTAVTAIYQGTPRGGAPAMLRSYDSRREPPPEFDCKIWEAGRATCAIGLAFKPIRIGQSVFHDDGAGDFNPSIHALDEATVNEWPGREVGIFVSVGTGKRPKGSDTNSVMWYEGFLGEFAEAKRKLITKIEGCEKIHEYMMKEHLAKRNVNIENYYRFNVEVGVGEFGMNEWHRLSEISTNTRRYLARDQEQKMVHGVSAKLARIHFAKQRLDKLPPEVPNLVQTTSADIEHPLAVELPGDMPVFPPRNTPPSRQSYEFGSPDRLSLAVANTPSPRSSGERVTAQSQPPKRPTEPQAIPITSGGTQTLLDDDDRLVVAAPTPSQYRRASGSDSIVAASPEGQNRRQNEPKNYRPPGNVGQQPQRIEPPPLPPKTPLPDINFAGSRRPATAAPPYPLDDGPPPAVNLARKPGYWER</sequence>
<dbReference type="EMBL" id="JAZHXJ010000022">
    <property type="protein sequence ID" value="KAL1881450.1"/>
    <property type="molecule type" value="Genomic_DNA"/>
</dbReference>
<dbReference type="Pfam" id="PF01734">
    <property type="entry name" value="Patatin"/>
    <property type="match status" value="1"/>
</dbReference>
<dbReference type="CDD" id="cd07216">
    <property type="entry name" value="Pat17_PNPLA8_PNPLA9_like3"/>
    <property type="match status" value="1"/>
</dbReference>
<feature type="region of interest" description="Disordered" evidence="3">
    <location>
        <begin position="453"/>
        <end position="628"/>
    </location>
</feature>
<evidence type="ECO:0000313" key="5">
    <source>
        <dbReference type="EMBL" id="KAL1881450.1"/>
    </source>
</evidence>
<organism evidence="5 6">
    <name type="scientific">Phialemonium thermophilum</name>
    <dbReference type="NCBI Taxonomy" id="223376"/>
    <lineage>
        <taxon>Eukaryota</taxon>
        <taxon>Fungi</taxon>
        <taxon>Dikarya</taxon>
        <taxon>Ascomycota</taxon>
        <taxon>Pezizomycotina</taxon>
        <taxon>Sordariomycetes</taxon>
        <taxon>Sordariomycetidae</taxon>
        <taxon>Cephalothecales</taxon>
        <taxon>Cephalothecaceae</taxon>
        <taxon>Phialemonium</taxon>
    </lineage>
</organism>
<comment type="caution">
    <text evidence="2">Lacks conserved residue(s) required for the propagation of feature annotation.</text>
</comment>
<feature type="compositionally biased region" description="Pro residues" evidence="3">
    <location>
        <begin position="603"/>
        <end position="616"/>
    </location>
</feature>
<keyword evidence="6" id="KW-1185">Reference proteome</keyword>
<dbReference type="SUPFAM" id="SSF52151">
    <property type="entry name" value="FabD/lysophospholipase-like"/>
    <property type="match status" value="1"/>
</dbReference>
<feature type="domain" description="PNPLA" evidence="4">
    <location>
        <begin position="20"/>
        <end position="290"/>
    </location>
</feature>
<dbReference type="InterPro" id="IPR016035">
    <property type="entry name" value="Acyl_Trfase/lysoPLipase"/>
</dbReference>
<dbReference type="InterPro" id="IPR002641">
    <property type="entry name" value="PNPLA_dom"/>
</dbReference>
<evidence type="ECO:0000313" key="6">
    <source>
        <dbReference type="Proteomes" id="UP001586593"/>
    </source>
</evidence>
<feature type="compositionally biased region" description="Pro residues" evidence="3">
    <location>
        <begin position="578"/>
        <end position="588"/>
    </location>
</feature>
<dbReference type="Proteomes" id="UP001586593">
    <property type="component" value="Unassembled WGS sequence"/>
</dbReference>
<evidence type="ECO:0000259" key="4">
    <source>
        <dbReference type="PROSITE" id="PS51635"/>
    </source>
</evidence>
<name>A0ABR3Y0K3_9PEZI</name>
<proteinExistence type="predicted"/>
<keyword evidence="1" id="KW-0443">Lipid metabolism</keyword>
<feature type="compositionally biased region" description="Polar residues" evidence="3">
    <location>
        <begin position="534"/>
        <end position="545"/>
    </location>
</feature>
<feature type="short sequence motif" description="DGA/G" evidence="2">
    <location>
        <begin position="277"/>
        <end position="279"/>
    </location>
</feature>
<reference evidence="5 6" key="1">
    <citation type="journal article" date="2024" name="Commun. Biol.">
        <title>Comparative genomic analysis of thermophilic fungi reveals convergent evolutionary adaptations and gene losses.</title>
        <authorList>
            <person name="Steindorff A.S."/>
            <person name="Aguilar-Pontes M.V."/>
            <person name="Robinson A.J."/>
            <person name="Andreopoulos B."/>
            <person name="LaButti K."/>
            <person name="Kuo A."/>
            <person name="Mondo S."/>
            <person name="Riley R."/>
            <person name="Otillar R."/>
            <person name="Haridas S."/>
            <person name="Lipzen A."/>
            <person name="Grimwood J."/>
            <person name="Schmutz J."/>
            <person name="Clum A."/>
            <person name="Reid I.D."/>
            <person name="Moisan M.C."/>
            <person name="Butler G."/>
            <person name="Nguyen T.T.M."/>
            <person name="Dewar K."/>
            <person name="Conant G."/>
            <person name="Drula E."/>
            <person name="Henrissat B."/>
            <person name="Hansel C."/>
            <person name="Singer S."/>
            <person name="Hutchinson M.I."/>
            <person name="de Vries R.P."/>
            <person name="Natvig D.O."/>
            <person name="Powell A.J."/>
            <person name="Tsang A."/>
            <person name="Grigoriev I.V."/>
        </authorList>
    </citation>
    <scope>NUCLEOTIDE SEQUENCE [LARGE SCALE GENOMIC DNA]</scope>
    <source>
        <strain evidence="5 6">ATCC 24622</strain>
    </source>
</reference>
<dbReference type="PANTHER" id="PTHR24185:SF4">
    <property type="entry name" value="SERINE HYDROLASE, PUTATIVE (AFU_ORTHOLOGUE AFUA_2G07870)-RELATED"/>
    <property type="match status" value="1"/>
</dbReference>
<evidence type="ECO:0000256" key="2">
    <source>
        <dbReference type="PROSITE-ProRule" id="PRU01161"/>
    </source>
</evidence>
<feature type="compositionally biased region" description="Basic and acidic residues" evidence="3">
    <location>
        <begin position="555"/>
        <end position="564"/>
    </location>
</feature>